<proteinExistence type="predicted"/>
<feature type="transmembrane region" description="Helical" evidence="1">
    <location>
        <begin position="89"/>
        <end position="107"/>
    </location>
</feature>
<keyword evidence="1" id="KW-0812">Transmembrane</keyword>
<sequence>MEGWYNVNASLNFYRLHGYKLWIMILRNNDIELSSLFAVINTVSPVREPLTSVSSKRTPFAAGSMKPISSSTKRPPLPAWGFNPVKATWVFWCPNTMMPIFASLIAYNRFS</sequence>
<organism evidence="2 3">
    <name type="scientific">Bartonella choladocola</name>
    <dbReference type="NCBI Taxonomy" id="2750995"/>
    <lineage>
        <taxon>Bacteria</taxon>
        <taxon>Pseudomonadati</taxon>
        <taxon>Pseudomonadota</taxon>
        <taxon>Alphaproteobacteria</taxon>
        <taxon>Hyphomicrobiales</taxon>
        <taxon>Bartonellaceae</taxon>
        <taxon>Bartonella</taxon>
    </lineage>
</organism>
<keyword evidence="1" id="KW-0472">Membrane</keyword>
<evidence type="ECO:0000256" key="1">
    <source>
        <dbReference type="SAM" id="Phobius"/>
    </source>
</evidence>
<reference evidence="2 3" key="1">
    <citation type="submission" date="2016-11" db="EMBL/GenBank/DDBJ databases">
        <title>Comparative genomics of Bartonella apis.</title>
        <authorList>
            <person name="Engel P."/>
        </authorList>
    </citation>
    <scope>NUCLEOTIDE SEQUENCE [LARGE SCALE GENOMIC DNA]</scope>
    <source>
        <strain evidence="2 3">BBC0122</strain>
    </source>
</reference>
<dbReference type="Proteomes" id="UP000189632">
    <property type="component" value="Chromosome"/>
</dbReference>
<evidence type="ECO:0000313" key="3">
    <source>
        <dbReference type="Proteomes" id="UP000189632"/>
    </source>
</evidence>
<protein>
    <submittedName>
        <fullName evidence="2">Uncharacterized protein</fullName>
    </submittedName>
</protein>
<evidence type="ECO:0000313" key="2">
    <source>
        <dbReference type="EMBL" id="AQT48151.1"/>
    </source>
</evidence>
<keyword evidence="3" id="KW-1185">Reference proteome</keyword>
<dbReference type="KEGG" id="bapi:BBC0122_020590"/>
<dbReference type="EMBL" id="CP015625">
    <property type="protein sequence ID" value="AQT48151.1"/>
    <property type="molecule type" value="Genomic_DNA"/>
</dbReference>
<dbReference type="AlphaFoldDB" id="A0A1U9MKH5"/>
<name>A0A1U9MKH5_9HYPH</name>
<gene>
    <name evidence="2" type="ORF">BBC0122_020590</name>
</gene>
<keyword evidence="1" id="KW-1133">Transmembrane helix</keyword>
<accession>A0A1U9MKH5</accession>